<dbReference type="GO" id="GO:0004622">
    <property type="term" value="F:phosphatidylcholine lysophospholipase activity"/>
    <property type="evidence" value="ECO:0007669"/>
    <property type="project" value="UniProtKB-EC"/>
</dbReference>
<evidence type="ECO:0000256" key="6">
    <source>
        <dbReference type="ARBA" id="ARBA00023098"/>
    </source>
</evidence>
<evidence type="ECO:0000256" key="4">
    <source>
        <dbReference type="ARBA" id="ARBA00022801"/>
    </source>
</evidence>
<dbReference type="Proteomes" id="UP000288859">
    <property type="component" value="Unassembled WGS sequence"/>
</dbReference>
<comment type="caution">
    <text evidence="12">The sequence shown here is derived from an EMBL/GenBank/DDBJ whole genome shotgun (WGS) entry which is preliminary data.</text>
</comment>
<proteinExistence type="inferred from homology"/>
<dbReference type="GO" id="GO:0005829">
    <property type="term" value="C:cytosol"/>
    <property type="evidence" value="ECO:0007669"/>
    <property type="project" value="TreeGrafter"/>
</dbReference>
<dbReference type="PANTHER" id="PTHR10728:SF33">
    <property type="entry name" value="LYSOPHOSPHOLIPASE 1-RELATED"/>
    <property type="match status" value="1"/>
</dbReference>
<keyword evidence="4 9" id="KW-0378">Hydrolase</keyword>
<evidence type="ECO:0000313" key="12">
    <source>
        <dbReference type="EMBL" id="RVX74546.1"/>
    </source>
</evidence>
<dbReference type="EMBL" id="NAJM01000004">
    <property type="protein sequence ID" value="RVX74546.1"/>
    <property type="molecule type" value="Genomic_DNA"/>
</dbReference>
<evidence type="ECO:0000313" key="13">
    <source>
        <dbReference type="Proteomes" id="UP000288859"/>
    </source>
</evidence>
<evidence type="ECO:0000256" key="3">
    <source>
        <dbReference type="ARBA" id="ARBA00022729"/>
    </source>
</evidence>
<dbReference type="SMART" id="SM00022">
    <property type="entry name" value="PLAc"/>
    <property type="match status" value="1"/>
</dbReference>
<evidence type="ECO:0000259" key="11">
    <source>
        <dbReference type="PROSITE" id="PS51210"/>
    </source>
</evidence>
<feature type="domain" description="PLA2c" evidence="11">
    <location>
        <begin position="37"/>
        <end position="543"/>
    </location>
</feature>
<feature type="chain" id="PRO_5018815943" description="Lysophospholipase" evidence="10">
    <location>
        <begin position="22"/>
        <end position="555"/>
    </location>
</feature>
<dbReference type="VEuPathDB" id="FungiDB:PV10_01973"/>
<dbReference type="EC" id="3.1.1.5" evidence="2 10"/>
<keyword evidence="3 10" id="KW-0732">Signal</keyword>
<keyword evidence="7" id="KW-0325">Glycoprotein</keyword>
<name>A0A438NFP8_EXOME</name>
<sequence>MATLPKTTTLLCALFLVCSWALPSFFTLSPYSPTVAQCPSTPLIRSAIGLSAGEAFYRSRRDRVTHRAFQQYVSRQNEQLSLGDGFTYHRPPTIALASSGGKIRALLSGAGVVQAMDLRDPGSGNSNLKGLYQAMSYHAGVDGGAYLWQRSFPTATLLPSHIRPGRAYAEIALDLAAKELNGFQSTLADSLGGLLSFHLFYDVPRMPRTLSGLLRQSMFNSFETPYPIITALKSDRIIDHKGCDQITNRSLQFEFHPYETGTWEPGHRVFAQTGFLGTPLADGIPLTQPTCLKSFDSLSLILAISSNAFYRFCSVVPNTNLLTGEWGNMENDLIGLIGTLHKPTHLDEYGLIPNPFFDSSLAPGLSAEETFYMVDGTSAGENVPLWPLIQPERKVDVIVVNDNSDDTMDGYPNGASLYNTYIRSREIGLDTMPAIPLPETLQMLGLKTRPVFFGCHDSSVITIIYLPNHAYNISSNKSSYDLSWSAQDVVDVIANGRNVATNGQDPTWPRCLTCALLVKVNQGLLPSHCSACLRQYCWPRDDGLPNPDLAPIYED</sequence>
<evidence type="ECO:0000256" key="8">
    <source>
        <dbReference type="ARBA" id="ARBA00049531"/>
    </source>
</evidence>
<organism evidence="12 13">
    <name type="scientific">Exophiala mesophila</name>
    <name type="common">Black yeast-like fungus</name>
    <dbReference type="NCBI Taxonomy" id="212818"/>
    <lineage>
        <taxon>Eukaryota</taxon>
        <taxon>Fungi</taxon>
        <taxon>Dikarya</taxon>
        <taxon>Ascomycota</taxon>
        <taxon>Pezizomycotina</taxon>
        <taxon>Eurotiomycetes</taxon>
        <taxon>Chaetothyriomycetidae</taxon>
        <taxon>Chaetothyriales</taxon>
        <taxon>Herpotrichiellaceae</taxon>
        <taxon>Exophiala</taxon>
    </lineage>
</organism>
<evidence type="ECO:0000256" key="2">
    <source>
        <dbReference type="ARBA" id="ARBA00013274"/>
    </source>
</evidence>
<comment type="similarity">
    <text evidence="1 10">Belongs to the lysophospholipase family.</text>
</comment>
<evidence type="ECO:0000256" key="9">
    <source>
        <dbReference type="PROSITE-ProRule" id="PRU00555"/>
    </source>
</evidence>
<dbReference type="InterPro" id="IPR016035">
    <property type="entry name" value="Acyl_Trfase/lysoPLipase"/>
</dbReference>
<gene>
    <name evidence="12" type="ORF">B0A52_01672</name>
</gene>
<dbReference type="Gene3D" id="3.40.1090.10">
    <property type="entry name" value="Cytosolic phospholipase A2 catalytic domain"/>
    <property type="match status" value="1"/>
</dbReference>
<dbReference type="OrthoDB" id="4084751at2759"/>
<feature type="signal peptide" evidence="10">
    <location>
        <begin position="1"/>
        <end position="21"/>
    </location>
</feature>
<reference evidence="12 13" key="1">
    <citation type="submission" date="2017-03" db="EMBL/GenBank/DDBJ databases">
        <title>Genomes of endolithic fungi from Antarctica.</title>
        <authorList>
            <person name="Coleine C."/>
            <person name="Masonjones S."/>
            <person name="Stajich J.E."/>
        </authorList>
    </citation>
    <scope>NUCLEOTIDE SEQUENCE [LARGE SCALE GENOMIC DNA]</scope>
    <source>
        <strain evidence="12 13">CCFEE 6314</strain>
    </source>
</reference>
<dbReference type="PROSITE" id="PS51210">
    <property type="entry name" value="PLA2C"/>
    <property type="match status" value="1"/>
</dbReference>
<evidence type="ECO:0000256" key="1">
    <source>
        <dbReference type="ARBA" id="ARBA00008780"/>
    </source>
</evidence>
<evidence type="ECO:0000256" key="10">
    <source>
        <dbReference type="RuleBase" id="RU362103"/>
    </source>
</evidence>
<dbReference type="AlphaFoldDB" id="A0A438NFP8"/>
<protein>
    <recommendedName>
        <fullName evidence="2 10">Lysophospholipase</fullName>
        <ecNumber evidence="2 10">3.1.1.5</ecNumber>
    </recommendedName>
</protein>
<evidence type="ECO:0000256" key="7">
    <source>
        <dbReference type="ARBA" id="ARBA00023180"/>
    </source>
</evidence>
<keyword evidence="5 9" id="KW-0442">Lipid degradation</keyword>
<dbReference type="Pfam" id="PF01735">
    <property type="entry name" value="PLA2_B"/>
    <property type="match status" value="2"/>
</dbReference>
<keyword evidence="6 9" id="KW-0443">Lipid metabolism</keyword>
<dbReference type="SUPFAM" id="SSF52151">
    <property type="entry name" value="FabD/lysophospholipase-like"/>
    <property type="match status" value="1"/>
</dbReference>
<accession>A0A438NFP8</accession>
<dbReference type="GO" id="GO:0004623">
    <property type="term" value="F:phospholipase A2 activity"/>
    <property type="evidence" value="ECO:0007669"/>
    <property type="project" value="TreeGrafter"/>
</dbReference>
<comment type="catalytic activity">
    <reaction evidence="8 10">
        <text>a 1-acyl-sn-glycero-3-phosphocholine + H2O = sn-glycerol 3-phosphocholine + a fatty acid + H(+)</text>
        <dbReference type="Rhea" id="RHEA:15177"/>
        <dbReference type="ChEBI" id="CHEBI:15377"/>
        <dbReference type="ChEBI" id="CHEBI:15378"/>
        <dbReference type="ChEBI" id="CHEBI:16870"/>
        <dbReference type="ChEBI" id="CHEBI:28868"/>
        <dbReference type="ChEBI" id="CHEBI:58168"/>
        <dbReference type="EC" id="3.1.1.5"/>
    </reaction>
</comment>
<dbReference type="GO" id="GO:0046475">
    <property type="term" value="P:glycerophospholipid catabolic process"/>
    <property type="evidence" value="ECO:0007669"/>
    <property type="project" value="TreeGrafter"/>
</dbReference>
<evidence type="ECO:0000256" key="5">
    <source>
        <dbReference type="ARBA" id="ARBA00022963"/>
    </source>
</evidence>
<dbReference type="InterPro" id="IPR002642">
    <property type="entry name" value="LysoPLipase_cat_dom"/>
</dbReference>
<dbReference type="GO" id="GO:0005783">
    <property type="term" value="C:endoplasmic reticulum"/>
    <property type="evidence" value="ECO:0007669"/>
    <property type="project" value="TreeGrafter"/>
</dbReference>
<dbReference type="PANTHER" id="PTHR10728">
    <property type="entry name" value="CYTOSOLIC PHOSPHOLIPASE A2"/>
    <property type="match status" value="1"/>
</dbReference>